<feature type="region of interest" description="Disordered" evidence="1">
    <location>
        <begin position="33"/>
        <end position="168"/>
    </location>
</feature>
<evidence type="ECO:0000313" key="2">
    <source>
        <dbReference type="EMBL" id="RDC65733.1"/>
    </source>
</evidence>
<proteinExistence type="predicted"/>
<accession>A0A369QLC5</accession>
<evidence type="ECO:0000313" key="3">
    <source>
        <dbReference type="Proteomes" id="UP000253919"/>
    </source>
</evidence>
<evidence type="ECO:0000256" key="1">
    <source>
        <dbReference type="SAM" id="MobiDB-lite"/>
    </source>
</evidence>
<dbReference type="AlphaFoldDB" id="A0A369QLC5"/>
<name>A0A369QLC5_9BACT</name>
<dbReference type="EC" id="3.1.26.12" evidence="2"/>
<protein>
    <submittedName>
        <fullName evidence="2">Ribonuclease E</fullName>
        <ecNumber evidence="2">3.1.26.12</ecNumber>
    </submittedName>
</protein>
<sequence>MATVMNKAMSEETTNRVGNVRVLDTDTDFEEMNAGHIIPNADPPKNEHARGGFGDRDGRNGYGTDSPNGDTALSMNEDSEDPNAHYDGLQIGQQLNSGTSIVALEEDEDDEDDLDLDTDEDFDDDDVDISEIPDDDIDDIDLDDDFDDDADDLDLDDDEDVDDDEDRF</sequence>
<feature type="compositionally biased region" description="Polar residues" evidence="1">
    <location>
        <begin position="65"/>
        <end position="76"/>
    </location>
</feature>
<keyword evidence="3" id="KW-1185">Reference proteome</keyword>
<feature type="compositionally biased region" description="Polar residues" evidence="1">
    <location>
        <begin position="91"/>
        <end position="100"/>
    </location>
</feature>
<gene>
    <name evidence="2" type="ORF">AHMF7616_04363</name>
</gene>
<feature type="compositionally biased region" description="Acidic residues" evidence="1">
    <location>
        <begin position="104"/>
        <end position="168"/>
    </location>
</feature>
<keyword evidence="2" id="KW-0378">Hydrolase</keyword>
<reference evidence="2 3" key="1">
    <citation type="submission" date="2018-04" db="EMBL/GenBank/DDBJ databases">
        <title>Adhaeribacter sp. HMF7616 genome sequencing and assembly.</title>
        <authorList>
            <person name="Kang H."/>
            <person name="Kang J."/>
            <person name="Cha I."/>
            <person name="Kim H."/>
            <person name="Joh K."/>
        </authorList>
    </citation>
    <scope>NUCLEOTIDE SEQUENCE [LARGE SCALE GENOMIC DNA]</scope>
    <source>
        <strain evidence="2 3">HMF7616</strain>
    </source>
</reference>
<feature type="region of interest" description="Disordered" evidence="1">
    <location>
        <begin position="1"/>
        <end position="21"/>
    </location>
</feature>
<comment type="caution">
    <text evidence="2">The sequence shown here is derived from an EMBL/GenBank/DDBJ whole genome shotgun (WGS) entry which is preliminary data.</text>
</comment>
<organism evidence="2 3">
    <name type="scientific">Adhaeribacter pallidiroseus</name>
    <dbReference type="NCBI Taxonomy" id="2072847"/>
    <lineage>
        <taxon>Bacteria</taxon>
        <taxon>Pseudomonadati</taxon>
        <taxon>Bacteroidota</taxon>
        <taxon>Cytophagia</taxon>
        <taxon>Cytophagales</taxon>
        <taxon>Hymenobacteraceae</taxon>
        <taxon>Adhaeribacter</taxon>
    </lineage>
</organism>
<dbReference type="Proteomes" id="UP000253919">
    <property type="component" value="Unassembled WGS sequence"/>
</dbReference>
<dbReference type="EMBL" id="QASA01000001">
    <property type="protein sequence ID" value="RDC65733.1"/>
    <property type="molecule type" value="Genomic_DNA"/>
</dbReference>
<feature type="compositionally biased region" description="Basic and acidic residues" evidence="1">
    <location>
        <begin position="44"/>
        <end position="59"/>
    </location>
</feature>
<dbReference type="OrthoDB" id="894381at2"/>
<dbReference type="GO" id="GO:0008995">
    <property type="term" value="F:ribonuclease E activity"/>
    <property type="evidence" value="ECO:0007669"/>
    <property type="project" value="UniProtKB-EC"/>
</dbReference>